<name>A0A930VGI9_9ACTN</name>
<sequence>MTRSHGTMDAELAPVCEALLGLARSEADAVLAQADQQVAEERAQATALADELLDQARAQAAADTAVLMAAEESHAQRRARTVELHARRAAYDALVAAAAAAVRAELATDPDVVAALSERALLEVGPDAVVTRTADGGLVAEAGGRRLRLPLSALVEDAVADLLASRGTP</sequence>
<keyword evidence="3" id="KW-1185">Reference proteome</keyword>
<evidence type="ECO:0000313" key="2">
    <source>
        <dbReference type="EMBL" id="MBF4764513.1"/>
    </source>
</evidence>
<proteinExistence type="predicted"/>
<feature type="coiled-coil region" evidence="1">
    <location>
        <begin position="24"/>
        <end position="51"/>
    </location>
</feature>
<dbReference type="RefSeq" id="WP_194707696.1">
    <property type="nucleotide sequence ID" value="NZ_JADKPN010000009.1"/>
</dbReference>
<dbReference type="EMBL" id="JADKPN010000009">
    <property type="protein sequence ID" value="MBF4764513.1"/>
    <property type="molecule type" value="Genomic_DNA"/>
</dbReference>
<organism evidence="2 3">
    <name type="scientific">Nocardioides islandensis</name>
    <dbReference type="NCBI Taxonomy" id="433663"/>
    <lineage>
        <taxon>Bacteria</taxon>
        <taxon>Bacillati</taxon>
        <taxon>Actinomycetota</taxon>
        <taxon>Actinomycetes</taxon>
        <taxon>Propionibacteriales</taxon>
        <taxon>Nocardioidaceae</taxon>
        <taxon>Nocardioides</taxon>
    </lineage>
</organism>
<accession>A0A930VGI9</accession>
<protein>
    <submittedName>
        <fullName evidence="2">Uncharacterized protein</fullName>
    </submittedName>
</protein>
<comment type="caution">
    <text evidence="2">The sequence shown here is derived from an EMBL/GenBank/DDBJ whole genome shotgun (WGS) entry which is preliminary data.</text>
</comment>
<evidence type="ECO:0000256" key="1">
    <source>
        <dbReference type="SAM" id="Coils"/>
    </source>
</evidence>
<gene>
    <name evidence="2" type="ORF">ISU07_15375</name>
</gene>
<reference evidence="2" key="1">
    <citation type="submission" date="2020-11" db="EMBL/GenBank/DDBJ databases">
        <title>Nocardioides sp. nov., isolated from Soil of Cynanchum wilfordii Hemsley rhizosphere.</title>
        <authorList>
            <person name="Lee J.-S."/>
            <person name="Suh M.K."/>
            <person name="Kim J.-S."/>
        </authorList>
    </citation>
    <scope>NUCLEOTIDE SEQUENCE</scope>
    <source>
        <strain evidence="2">KCTC 19275</strain>
    </source>
</reference>
<dbReference type="AlphaFoldDB" id="A0A930VGI9"/>
<evidence type="ECO:0000313" key="3">
    <source>
        <dbReference type="Proteomes" id="UP000640489"/>
    </source>
</evidence>
<dbReference type="Proteomes" id="UP000640489">
    <property type="component" value="Unassembled WGS sequence"/>
</dbReference>
<keyword evidence="1" id="KW-0175">Coiled coil</keyword>